<accession>A0ABU2GRG4</accession>
<evidence type="ECO:0000256" key="3">
    <source>
        <dbReference type="ARBA" id="ARBA00022806"/>
    </source>
</evidence>
<dbReference type="PROSITE" id="PS51192">
    <property type="entry name" value="HELICASE_ATP_BIND_1"/>
    <property type="match status" value="1"/>
</dbReference>
<evidence type="ECO:0000259" key="8">
    <source>
        <dbReference type="PROSITE" id="PS51192"/>
    </source>
</evidence>
<feature type="compositionally biased region" description="Basic and acidic residues" evidence="7">
    <location>
        <begin position="477"/>
        <end position="488"/>
    </location>
</feature>
<dbReference type="PROSITE" id="PS51194">
    <property type="entry name" value="HELICASE_CTER"/>
    <property type="match status" value="1"/>
</dbReference>
<dbReference type="InterPro" id="IPR001650">
    <property type="entry name" value="Helicase_C-like"/>
</dbReference>
<evidence type="ECO:0000256" key="5">
    <source>
        <dbReference type="ARBA" id="ARBA00038437"/>
    </source>
</evidence>
<evidence type="ECO:0000256" key="6">
    <source>
        <dbReference type="RuleBase" id="RU000492"/>
    </source>
</evidence>
<dbReference type="PANTHER" id="PTHR47959">
    <property type="entry name" value="ATP-DEPENDENT RNA HELICASE RHLE-RELATED"/>
    <property type="match status" value="1"/>
</dbReference>
<dbReference type="SUPFAM" id="SSF52540">
    <property type="entry name" value="P-loop containing nucleoside triphosphate hydrolases"/>
    <property type="match status" value="1"/>
</dbReference>
<dbReference type="InterPro" id="IPR027417">
    <property type="entry name" value="P-loop_NTPase"/>
</dbReference>
<dbReference type="Gene3D" id="3.40.50.300">
    <property type="entry name" value="P-loop containing nucleotide triphosphate hydrolases"/>
    <property type="match status" value="2"/>
</dbReference>
<dbReference type="GO" id="GO:0016787">
    <property type="term" value="F:hydrolase activity"/>
    <property type="evidence" value="ECO:0007669"/>
    <property type="project" value="UniProtKB-KW"/>
</dbReference>
<evidence type="ECO:0000313" key="11">
    <source>
        <dbReference type="Proteomes" id="UP001265083"/>
    </source>
</evidence>
<evidence type="ECO:0000256" key="2">
    <source>
        <dbReference type="ARBA" id="ARBA00022801"/>
    </source>
</evidence>
<keyword evidence="1 6" id="KW-0547">Nucleotide-binding</keyword>
<evidence type="ECO:0000259" key="9">
    <source>
        <dbReference type="PROSITE" id="PS51194"/>
    </source>
</evidence>
<gene>
    <name evidence="10" type="ORF">RD149_09710</name>
</gene>
<dbReference type="PROSITE" id="PS00039">
    <property type="entry name" value="DEAD_ATP_HELICASE"/>
    <property type="match status" value="1"/>
</dbReference>
<feature type="compositionally biased region" description="Basic residues" evidence="7">
    <location>
        <begin position="501"/>
        <end position="512"/>
    </location>
</feature>
<dbReference type="Pfam" id="PF00271">
    <property type="entry name" value="Helicase_C"/>
    <property type="match status" value="1"/>
</dbReference>
<protein>
    <submittedName>
        <fullName evidence="10">DEAD/DEAH box helicase</fullName>
        <ecNumber evidence="10">3.6.4.-</ecNumber>
    </submittedName>
</protein>
<dbReference type="CDD" id="cd00268">
    <property type="entry name" value="DEADc"/>
    <property type="match status" value="1"/>
</dbReference>
<dbReference type="EMBL" id="JAVLUS010000006">
    <property type="protein sequence ID" value="MDS1114046.1"/>
    <property type="molecule type" value="Genomic_DNA"/>
</dbReference>
<evidence type="ECO:0000313" key="10">
    <source>
        <dbReference type="EMBL" id="MDS1114046.1"/>
    </source>
</evidence>
<keyword evidence="4 6" id="KW-0067">ATP-binding</keyword>
<dbReference type="SMART" id="SM00490">
    <property type="entry name" value="HELICc"/>
    <property type="match status" value="1"/>
</dbReference>
<organism evidence="10 11">
    <name type="scientific">Gordonia westfalica</name>
    <dbReference type="NCBI Taxonomy" id="158898"/>
    <lineage>
        <taxon>Bacteria</taxon>
        <taxon>Bacillati</taxon>
        <taxon>Actinomycetota</taxon>
        <taxon>Actinomycetes</taxon>
        <taxon>Mycobacteriales</taxon>
        <taxon>Gordoniaceae</taxon>
        <taxon>Gordonia</taxon>
    </lineage>
</organism>
<dbReference type="SMART" id="SM00487">
    <property type="entry name" value="DEXDc"/>
    <property type="match status" value="1"/>
</dbReference>
<reference evidence="10 11" key="1">
    <citation type="submission" date="2023-08" db="EMBL/GenBank/DDBJ databases">
        <title>Bioegradation of LLDPE and BLDPE plastic by marine bacteria from coast plastic debris.</title>
        <authorList>
            <person name="Rong Z."/>
        </authorList>
    </citation>
    <scope>NUCLEOTIDE SEQUENCE [LARGE SCALE GENOMIC DNA]</scope>
    <source>
        <strain evidence="10 11">Z-2</strain>
    </source>
</reference>
<dbReference type="InterPro" id="IPR044742">
    <property type="entry name" value="DEAD/DEAH_RhlB"/>
</dbReference>
<dbReference type="CDD" id="cd18787">
    <property type="entry name" value="SF2_C_DEAD"/>
    <property type="match status" value="1"/>
</dbReference>
<proteinExistence type="inferred from homology"/>
<dbReference type="InterPro" id="IPR050079">
    <property type="entry name" value="DEAD_box_RNA_helicase"/>
</dbReference>
<feature type="domain" description="Helicase C-terminal" evidence="9">
    <location>
        <begin position="265"/>
        <end position="413"/>
    </location>
</feature>
<feature type="compositionally biased region" description="Basic and acidic residues" evidence="7">
    <location>
        <begin position="431"/>
        <end position="449"/>
    </location>
</feature>
<feature type="compositionally biased region" description="Basic residues" evidence="7">
    <location>
        <begin position="450"/>
        <end position="459"/>
    </location>
</feature>
<dbReference type="GO" id="GO:0004386">
    <property type="term" value="F:helicase activity"/>
    <property type="evidence" value="ECO:0007669"/>
    <property type="project" value="UniProtKB-KW"/>
</dbReference>
<dbReference type="InterPro" id="IPR000629">
    <property type="entry name" value="RNA-helicase_DEAD-box_CS"/>
</dbReference>
<comment type="caution">
    <text evidence="10">The sequence shown here is derived from an EMBL/GenBank/DDBJ whole genome shotgun (WGS) entry which is preliminary data.</text>
</comment>
<dbReference type="InterPro" id="IPR011545">
    <property type="entry name" value="DEAD/DEAH_box_helicase_dom"/>
</dbReference>
<keyword evidence="11" id="KW-1185">Reference proteome</keyword>
<feature type="domain" description="Helicase ATP-binding" evidence="8">
    <location>
        <begin position="49"/>
        <end position="237"/>
    </location>
</feature>
<dbReference type="Pfam" id="PF00270">
    <property type="entry name" value="DEAD"/>
    <property type="match status" value="1"/>
</dbReference>
<feature type="region of interest" description="Disordered" evidence="7">
    <location>
        <begin position="406"/>
        <end position="539"/>
    </location>
</feature>
<keyword evidence="2 6" id="KW-0378">Hydrolase</keyword>
<evidence type="ECO:0000256" key="4">
    <source>
        <dbReference type="ARBA" id="ARBA00022840"/>
    </source>
</evidence>
<dbReference type="InterPro" id="IPR014001">
    <property type="entry name" value="Helicase_ATP-bd"/>
</dbReference>
<comment type="similarity">
    <text evidence="5 6">Belongs to the DEAD box helicase family.</text>
</comment>
<evidence type="ECO:0000256" key="7">
    <source>
        <dbReference type="SAM" id="MobiDB-lite"/>
    </source>
</evidence>
<feature type="compositionally biased region" description="Low complexity" evidence="7">
    <location>
        <begin position="527"/>
        <end position="539"/>
    </location>
</feature>
<dbReference type="PANTHER" id="PTHR47959:SF13">
    <property type="entry name" value="ATP-DEPENDENT RNA HELICASE RHLE"/>
    <property type="match status" value="1"/>
</dbReference>
<dbReference type="RefSeq" id="WP_310950265.1">
    <property type="nucleotide sequence ID" value="NZ_JAVLUS010000006.1"/>
</dbReference>
<dbReference type="EC" id="3.6.4.-" evidence="10"/>
<sequence length="539" mass="58128">MTDTAVQTTIVDETHTAPTFAELGVDERIVSALADDGKTQTFAIQELTLPLALGGDDLIGQARTGMGKTYGFGIPLLHRLANAEATGVRPLDNTPRALIIVPTRELCVQVTSDLEIAAKKTDVTLADGTNRMLKITSIYGGRPYEAQIAELQSGVDVVVGTPGRLLDLAQQGHLVLGKVSILVLDEADEMLDLGFLPDIERIMSALPTPRQTMLFSATMPGPIVTLARTFLHRPTHIRAENANDSAVHDRTKQYAYRAHALDKAELVARILQADGRGATMIFTRTKRTAQKVADDLAERGFKVGAVHGDLGQVAREKALGRFRNGSIDVLVATDVAARGIDIDDVTHVINYQCPEDDKTYVHRIGRTGRAGRTGIAVTLVDWDELHRWELIDKALGLGIPEPAETYSTSEHLHEEMSIPDSATGRIVAAKPARDPNETRETREDREPRKRSTRTRRRTRGGQGGDDAGTENSATETADTKATDTKAADDTAGDADADGTSKPRRRRRRRGGANRKPQGEGSGAGESTPVAAQTAPAAAE</sequence>
<evidence type="ECO:0000256" key="1">
    <source>
        <dbReference type="ARBA" id="ARBA00022741"/>
    </source>
</evidence>
<name>A0ABU2GRG4_9ACTN</name>
<dbReference type="Proteomes" id="UP001265083">
    <property type="component" value="Unassembled WGS sequence"/>
</dbReference>
<keyword evidence="3 6" id="KW-0347">Helicase</keyword>